<evidence type="ECO:0000256" key="3">
    <source>
        <dbReference type="ARBA" id="ARBA00022670"/>
    </source>
</evidence>
<evidence type="ECO:0000259" key="19">
    <source>
        <dbReference type="PROSITE" id="PS50994"/>
    </source>
</evidence>
<evidence type="ECO:0000256" key="17">
    <source>
        <dbReference type="ARBA" id="ARBA00023268"/>
    </source>
</evidence>
<evidence type="ECO:0000256" key="18">
    <source>
        <dbReference type="SAM" id="MobiDB-lite"/>
    </source>
</evidence>
<gene>
    <name evidence="20" type="ORF">ABMA27_000329</name>
</gene>
<evidence type="ECO:0000256" key="16">
    <source>
        <dbReference type="ARBA" id="ARBA00023172"/>
    </source>
</evidence>
<dbReference type="InterPro" id="IPR013103">
    <property type="entry name" value="RVT_2"/>
</dbReference>
<dbReference type="InterPro" id="IPR039537">
    <property type="entry name" value="Retrotran_Ty1/copia-like"/>
</dbReference>
<keyword evidence="3" id="KW-0645">Protease</keyword>
<dbReference type="InterPro" id="IPR043502">
    <property type="entry name" value="DNA/RNA_pol_sf"/>
</dbReference>
<dbReference type="Pfam" id="PF00665">
    <property type="entry name" value="rve"/>
    <property type="match status" value="1"/>
</dbReference>
<keyword evidence="2" id="KW-1188">Viral release from host cell</keyword>
<keyword evidence="16" id="KW-0233">DNA recombination</keyword>
<evidence type="ECO:0000313" key="20">
    <source>
        <dbReference type="EMBL" id="KAL0902471.1"/>
    </source>
</evidence>
<keyword evidence="5" id="KW-0479">Metal-binding</keyword>
<evidence type="ECO:0000256" key="15">
    <source>
        <dbReference type="ARBA" id="ARBA00023113"/>
    </source>
</evidence>
<dbReference type="CDD" id="cd09272">
    <property type="entry name" value="RNase_HI_RT_Ty1"/>
    <property type="match status" value="1"/>
</dbReference>
<evidence type="ECO:0000256" key="1">
    <source>
        <dbReference type="ARBA" id="ARBA00002180"/>
    </source>
</evidence>
<dbReference type="Pfam" id="PF22936">
    <property type="entry name" value="Pol_BBD"/>
    <property type="match status" value="1"/>
</dbReference>
<dbReference type="Pfam" id="PF14223">
    <property type="entry name" value="Retrotran_gag_2"/>
    <property type="match status" value="1"/>
</dbReference>
<dbReference type="PROSITE" id="PS50994">
    <property type="entry name" value="INTEGRASE"/>
    <property type="match status" value="1"/>
</dbReference>
<accession>A0ABR3IN15</accession>
<keyword evidence="13" id="KW-0695">RNA-directed DNA polymerase</keyword>
<organism evidence="20 21">
    <name type="scientific">Loxostege sticticalis</name>
    <name type="common">Beet webworm moth</name>
    <dbReference type="NCBI Taxonomy" id="481309"/>
    <lineage>
        <taxon>Eukaryota</taxon>
        <taxon>Metazoa</taxon>
        <taxon>Ecdysozoa</taxon>
        <taxon>Arthropoda</taxon>
        <taxon>Hexapoda</taxon>
        <taxon>Insecta</taxon>
        <taxon>Pterygota</taxon>
        <taxon>Neoptera</taxon>
        <taxon>Endopterygota</taxon>
        <taxon>Lepidoptera</taxon>
        <taxon>Glossata</taxon>
        <taxon>Ditrysia</taxon>
        <taxon>Pyraloidea</taxon>
        <taxon>Crambidae</taxon>
        <taxon>Pyraustinae</taxon>
        <taxon>Loxostege</taxon>
    </lineage>
</organism>
<dbReference type="InterPro" id="IPR036397">
    <property type="entry name" value="RNaseH_sf"/>
</dbReference>
<dbReference type="Gene3D" id="3.30.420.10">
    <property type="entry name" value="Ribonuclease H-like superfamily/Ribonuclease H"/>
    <property type="match status" value="1"/>
</dbReference>
<protein>
    <recommendedName>
        <fullName evidence="19">Integrase catalytic domain-containing protein</fullName>
    </recommendedName>
</protein>
<sequence length="1400" mass="159231">MDFSTKIEIAKLKGKENWATWKYNVSALLEGAEDALEPAYKAALAKYKRTESSARLMLTTNMSEETLKKVMRYTTAHEVWKELHRLFDGESQNVIYSLCLEFFGLKHSKEDDIPTHVSKIKNLWNEINVVILKIDPSAKLPEVLLVCKVLDTLDDRYFNFKSSWLMLKQTEKTIDSLTSHLCDFERNLGSQGSTPEEALVTMPKGHRVRKCKKWIRDGRPPKTNQNTDSGSKSNQVLQMIVMNAFYVNCCSIGQDQDRDVWYVDNGATTHIATRRDFFTEFYEFDSGQTVLTADGTPIHALGQGTVVVELNVNGNKGMITLHEVWLVPSLKKNLFSTLAAQDRVTNSTFISTARECRLEVAGTTKVVGRRVLKGGLSELEMKTVTPTKQWATEFNATEDSGMLQLYHERLAHQDKKHVIRVVKRELGIQLSLDKAKCEGCIFGKSHRKPFGTRERATAPGELIHADVCGPFTDSVAKNKYFVLFKDDFSSYRMVYFIKQKSEVKDKLLQMLEEAKTAGHVVKTLLTDNEGEFANEAVLGILQCRGIKHRMTMPYTSEQNGCSERENRTLVEAARLIMYARGEMPNVLWAELINTAAYVLNRTGPTRVDDKSPYELWRGKKPKISHLKIIGSQCYVHVPKQLRKKMGKKAIKGTLIGYEDDDGYRIWNGAKMLKSRDITFDTNNELRFSTKIPVLLEGVESNNDNTSVFEQETEPMPELDNNDEHVLEGDRAESQDQVHPNVDIEDIDRTESQDQVQFETEDTGKFFVDADGEMLEVVEPLQEVEPRYNLRDRSGIRPPKKLEDYVCFVGNESFSETFKEAIQRDDCVEWQKAMANEMKSLADNKVWKLCELPPNRKALPCKWVNRIKRNPDGTIDKYKARLVVKGFRQRKGIDYEQTFSPVARMATIRALLSVSAKENLYLTQFDVSTAFLNGKLQEEIYMNQPDGYNDGTSRVCLLQRSLYGLKQAPRCWNSCFEEILLENGFVQCAADSCLFTKKVGNKKILITLYVDNGLVATTDKDLAEQFLEDLRSSLKITSKPASYYLGLEIARREDGSYTKKILERFGMSQCNPVSTPIEKGSTGLTSEEGRASERFPYREAVGALAYLMTGTRPDIAYAVGIRIFRYLKGTTSLGIEYKPSLTSSKVIGYSDADHDGCADTGRSTTGVVTYFCGGAISWLSKRQQSVSISTTEAEIVAASEGARELVWLQRIFRQLTDVEEVPILLVDNEAAIRLAHNPEFHKRTKHIRIRHFFVRETVQEGLVNVKKTSSMDQLADIFTKAVPKPCLQRIRDKLGLRLIDLGNPLYIKRNNPKIPSPKYRKKLPLPEQVWAEILREELCKVSKPSINNLKILKINKTIKFMSDLKIITYKKIPLKKTLVCCTVVCNCCKQFQLQTPEWEHL</sequence>
<evidence type="ECO:0000313" key="21">
    <source>
        <dbReference type="Proteomes" id="UP001549920"/>
    </source>
</evidence>
<keyword evidence="6" id="KW-0547">Nucleotide-binding</keyword>
<dbReference type="Pfam" id="PF07727">
    <property type="entry name" value="RVT_2"/>
    <property type="match status" value="1"/>
</dbReference>
<dbReference type="InterPro" id="IPR054722">
    <property type="entry name" value="PolX-like_BBD"/>
</dbReference>
<keyword evidence="12" id="KW-0229">DNA integration</keyword>
<dbReference type="InterPro" id="IPR012337">
    <property type="entry name" value="RNaseH-like_sf"/>
</dbReference>
<evidence type="ECO:0000256" key="2">
    <source>
        <dbReference type="ARBA" id="ARBA00022612"/>
    </source>
</evidence>
<keyword evidence="8" id="KW-0255">Endonuclease</keyword>
<evidence type="ECO:0000256" key="11">
    <source>
        <dbReference type="ARBA" id="ARBA00022842"/>
    </source>
</evidence>
<keyword evidence="14" id="KW-0548">Nucleotidyltransferase</keyword>
<evidence type="ECO:0000256" key="13">
    <source>
        <dbReference type="ARBA" id="ARBA00022918"/>
    </source>
</evidence>
<evidence type="ECO:0000256" key="7">
    <source>
        <dbReference type="ARBA" id="ARBA00022750"/>
    </source>
</evidence>
<evidence type="ECO:0000256" key="4">
    <source>
        <dbReference type="ARBA" id="ARBA00022722"/>
    </source>
</evidence>
<evidence type="ECO:0000256" key="10">
    <source>
        <dbReference type="ARBA" id="ARBA00022840"/>
    </source>
</evidence>
<feature type="region of interest" description="Disordered" evidence="18">
    <location>
        <begin position="729"/>
        <end position="754"/>
    </location>
</feature>
<feature type="domain" description="Integrase catalytic" evidence="19">
    <location>
        <begin position="455"/>
        <end position="620"/>
    </location>
</feature>
<name>A0ABR3IN15_LOXSC</name>
<keyword evidence="11" id="KW-0460">Magnesium</keyword>
<dbReference type="Pfam" id="PF25597">
    <property type="entry name" value="SH3_retrovirus"/>
    <property type="match status" value="1"/>
</dbReference>
<evidence type="ECO:0000256" key="14">
    <source>
        <dbReference type="ARBA" id="ARBA00022932"/>
    </source>
</evidence>
<evidence type="ECO:0000256" key="8">
    <source>
        <dbReference type="ARBA" id="ARBA00022759"/>
    </source>
</evidence>
<dbReference type="InterPro" id="IPR057670">
    <property type="entry name" value="SH3_retrovirus"/>
</dbReference>
<keyword evidence="7" id="KW-0064">Aspartyl protease</keyword>
<evidence type="ECO:0000256" key="5">
    <source>
        <dbReference type="ARBA" id="ARBA00022723"/>
    </source>
</evidence>
<comment type="caution">
    <text evidence="20">The sequence shown here is derived from an EMBL/GenBank/DDBJ whole genome shotgun (WGS) entry which is preliminary data.</text>
</comment>
<keyword evidence="4" id="KW-0540">Nuclease</keyword>
<proteinExistence type="predicted"/>
<dbReference type="EMBL" id="JBEUOH010000001">
    <property type="protein sequence ID" value="KAL0902471.1"/>
    <property type="molecule type" value="Genomic_DNA"/>
</dbReference>
<evidence type="ECO:0000256" key="12">
    <source>
        <dbReference type="ARBA" id="ARBA00022908"/>
    </source>
</evidence>
<dbReference type="Proteomes" id="UP001549920">
    <property type="component" value="Unassembled WGS sequence"/>
</dbReference>
<dbReference type="SUPFAM" id="SSF53098">
    <property type="entry name" value="Ribonuclease H-like"/>
    <property type="match status" value="1"/>
</dbReference>
<keyword evidence="14" id="KW-0239">DNA-directed DNA polymerase</keyword>
<keyword evidence="9" id="KW-0378">Hydrolase</keyword>
<dbReference type="InterPro" id="IPR001584">
    <property type="entry name" value="Integrase_cat-core"/>
</dbReference>
<evidence type="ECO:0000256" key="9">
    <source>
        <dbReference type="ARBA" id="ARBA00022801"/>
    </source>
</evidence>
<dbReference type="PANTHER" id="PTHR42648">
    <property type="entry name" value="TRANSPOSASE, PUTATIVE-RELATED"/>
    <property type="match status" value="1"/>
</dbReference>
<evidence type="ECO:0000256" key="6">
    <source>
        <dbReference type="ARBA" id="ARBA00022741"/>
    </source>
</evidence>
<keyword evidence="15" id="KW-0917">Virion maturation</keyword>
<keyword evidence="10" id="KW-0067">ATP-binding</keyword>
<reference evidence="20 21" key="1">
    <citation type="submission" date="2024-06" db="EMBL/GenBank/DDBJ databases">
        <title>A chromosome-level genome assembly of beet webworm, Loxostege sticticalis.</title>
        <authorList>
            <person name="Zhang Y."/>
        </authorList>
    </citation>
    <scope>NUCLEOTIDE SEQUENCE [LARGE SCALE GENOMIC DNA]</scope>
    <source>
        <strain evidence="20">AQ026</strain>
        <tissue evidence="20">Whole body</tissue>
    </source>
</reference>
<dbReference type="SUPFAM" id="SSF56672">
    <property type="entry name" value="DNA/RNA polymerases"/>
    <property type="match status" value="1"/>
</dbReference>
<comment type="function">
    <text evidence="1">The aspartyl protease (PR) mediates the proteolytic cleavages of the Gag and Gag-Pol polyproteins after assembly of the VLP.</text>
</comment>
<dbReference type="PANTHER" id="PTHR42648:SF11">
    <property type="entry name" value="TRANSPOSON TY4-P GAG-POL POLYPROTEIN"/>
    <property type="match status" value="1"/>
</dbReference>
<keyword evidence="17" id="KW-0511">Multifunctional enzyme</keyword>
<keyword evidence="14" id="KW-0808">Transferase</keyword>
<keyword evidence="21" id="KW-1185">Reference proteome</keyword>